<evidence type="ECO:0000313" key="3">
    <source>
        <dbReference type="Proteomes" id="UP000006591"/>
    </source>
</evidence>
<organism evidence="2">
    <name type="scientific">Oryza nivara</name>
    <name type="common">Indian wild rice</name>
    <name type="synonym">Oryza sativa f. spontanea</name>
    <dbReference type="NCBI Taxonomy" id="4536"/>
    <lineage>
        <taxon>Eukaryota</taxon>
        <taxon>Viridiplantae</taxon>
        <taxon>Streptophyta</taxon>
        <taxon>Embryophyta</taxon>
        <taxon>Tracheophyta</taxon>
        <taxon>Spermatophyta</taxon>
        <taxon>Magnoliopsida</taxon>
        <taxon>Liliopsida</taxon>
        <taxon>Poales</taxon>
        <taxon>Poaceae</taxon>
        <taxon>BOP clade</taxon>
        <taxon>Oryzoideae</taxon>
        <taxon>Oryzeae</taxon>
        <taxon>Oryzinae</taxon>
        <taxon>Oryza</taxon>
    </lineage>
</organism>
<dbReference type="Gramene" id="ONIVA12G10090.1">
    <property type="protein sequence ID" value="ONIVA12G10090.1"/>
    <property type="gene ID" value="ONIVA12G10090"/>
</dbReference>
<feature type="region of interest" description="Disordered" evidence="1">
    <location>
        <begin position="417"/>
        <end position="465"/>
    </location>
</feature>
<dbReference type="OMA" id="NTANWPT"/>
<keyword evidence="3" id="KW-1185">Reference proteome</keyword>
<evidence type="ECO:0000313" key="2">
    <source>
        <dbReference type="EnsemblPlants" id="ONIVA12G10090.1"/>
    </source>
</evidence>
<feature type="region of interest" description="Disordered" evidence="1">
    <location>
        <begin position="283"/>
        <end position="398"/>
    </location>
</feature>
<dbReference type="AlphaFoldDB" id="A0A0E0J9N1"/>
<feature type="compositionally biased region" description="Polar residues" evidence="1">
    <location>
        <begin position="283"/>
        <end position="297"/>
    </location>
</feature>
<dbReference type="Proteomes" id="UP000006591">
    <property type="component" value="Chromosome 12"/>
</dbReference>
<name>A0A0E0J9N1_ORYNI</name>
<dbReference type="EnsemblPlants" id="ONIVA12G10090.1">
    <property type="protein sequence ID" value="ONIVA12G10090.1"/>
    <property type="gene ID" value="ONIVA12G10090"/>
</dbReference>
<reference evidence="2" key="1">
    <citation type="submission" date="2015-04" db="UniProtKB">
        <authorList>
            <consortium name="EnsemblPlants"/>
        </authorList>
    </citation>
    <scope>IDENTIFICATION</scope>
    <source>
        <strain evidence="2">SL10</strain>
    </source>
</reference>
<reference evidence="2" key="2">
    <citation type="submission" date="2018-04" db="EMBL/GenBank/DDBJ databases">
        <title>OnivRS2 (Oryza nivara Reference Sequence Version 2).</title>
        <authorList>
            <person name="Zhang J."/>
            <person name="Kudrna D."/>
            <person name="Lee S."/>
            <person name="Talag J."/>
            <person name="Rajasekar S."/>
            <person name="Welchert J."/>
            <person name="Hsing Y.-I."/>
            <person name="Wing R.A."/>
        </authorList>
    </citation>
    <scope>NUCLEOTIDE SEQUENCE [LARGE SCALE GENOMIC DNA]</scope>
    <source>
        <strain evidence="2">SL10</strain>
    </source>
</reference>
<accession>A0A0E0J9N1</accession>
<dbReference type="STRING" id="4536.A0A0E0J9N1"/>
<proteinExistence type="predicted"/>
<feature type="compositionally biased region" description="Low complexity" evidence="1">
    <location>
        <begin position="328"/>
        <end position="337"/>
    </location>
</feature>
<dbReference type="HOGENOM" id="CLU_575404_0_0_1"/>
<sequence>MEITREPSLCAATAAASGNDAAAIAVVRSARFRKERARAKRKKRRALHQAARTLAPAHKQAATPIPATTRRPSAVVATSTPTAPSRTTAPSLATILVPATTSAPKPATASSPTKVPTLSVNPILSIIGVPSPTTTSSLATTTTPTAVLFPRSTLSSASTPSFTTTSSPVTAPKSSTKYTVAIEIVLSPVFPPSCQTTSPCTGGVPISANRNVTFKKEGSSICAATRAAERKKRIVLQRTFVLPNQATTPNPATMPAAVNRADVISLPNTPSPDVMPTIAATGQRNTANWPTTQSNEEATGRLGSVGCLASPRPRPRPTWHAHACGSPTITSTATRSGSSGGRQEQPGAGAAGSGEAGPNRELRGGLGRSGGGRLRRQRATTMATATNSGSGVTARGGATALGDDVTATAVVHATRFREERARSSGATRAAEHKKRRPLHQTAMAAGPAPNQHAYSGSQKSMPGARNQHAAAPSQIAAPNLAIILVPAATRATRPAAASSPTKVGTNLSCCTILTANRHIKPGVDVKHEG</sequence>
<feature type="compositionally biased region" description="Low complexity" evidence="1">
    <location>
        <begin position="77"/>
        <end position="90"/>
    </location>
</feature>
<protein>
    <submittedName>
        <fullName evidence="2">Uncharacterized protein</fullName>
    </submittedName>
</protein>
<feature type="region of interest" description="Disordered" evidence="1">
    <location>
        <begin position="51"/>
        <end position="90"/>
    </location>
</feature>
<evidence type="ECO:0000256" key="1">
    <source>
        <dbReference type="SAM" id="MobiDB-lite"/>
    </source>
</evidence>